<reference evidence="1" key="1">
    <citation type="submission" date="2023-12" db="EMBL/GenBank/DDBJ databases">
        <title>Genome assembly of Anisodus tanguticus.</title>
        <authorList>
            <person name="Wang Y.-J."/>
        </authorList>
    </citation>
    <scope>NUCLEOTIDE SEQUENCE</scope>
    <source>
        <strain evidence="1">KB-2021</strain>
        <tissue evidence="1">Leaf</tissue>
    </source>
</reference>
<dbReference type="AlphaFoldDB" id="A0AAE1RVD8"/>
<organism evidence="1 2">
    <name type="scientific">Anisodus tanguticus</name>
    <dbReference type="NCBI Taxonomy" id="243964"/>
    <lineage>
        <taxon>Eukaryota</taxon>
        <taxon>Viridiplantae</taxon>
        <taxon>Streptophyta</taxon>
        <taxon>Embryophyta</taxon>
        <taxon>Tracheophyta</taxon>
        <taxon>Spermatophyta</taxon>
        <taxon>Magnoliopsida</taxon>
        <taxon>eudicotyledons</taxon>
        <taxon>Gunneridae</taxon>
        <taxon>Pentapetalae</taxon>
        <taxon>asterids</taxon>
        <taxon>lamiids</taxon>
        <taxon>Solanales</taxon>
        <taxon>Solanaceae</taxon>
        <taxon>Solanoideae</taxon>
        <taxon>Hyoscyameae</taxon>
        <taxon>Anisodus</taxon>
    </lineage>
</organism>
<accession>A0AAE1RVD8</accession>
<evidence type="ECO:0000313" key="2">
    <source>
        <dbReference type="Proteomes" id="UP001291623"/>
    </source>
</evidence>
<dbReference type="EMBL" id="JAVYJV010000011">
    <property type="protein sequence ID" value="KAK4359339.1"/>
    <property type="molecule type" value="Genomic_DNA"/>
</dbReference>
<comment type="caution">
    <text evidence="1">The sequence shown here is derived from an EMBL/GenBank/DDBJ whole genome shotgun (WGS) entry which is preliminary data.</text>
</comment>
<sequence>MKTWSSPKMPQQCGSFRKGCSDPIDIIHDSFDKMRKYFLITLNTYTINERPLSWKADRIQGRLSKELEIEEEEDDIFTSGYPSSLSWKSD</sequence>
<evidence type="ECO:0000313" key="1">
    <source>
        <dbReference type="EMBL" id="KAK4359339.1"/>
    </source>
</evidence>
<name>A0AAE1RVD8_9SOLA</name>
<gene>
    <name evidence="1" type="ORF">RND71_021568</name>
</gene>
<protein>
    <submittedName>
        <fullName evidence="1">Uncharacterized protein</fullName>
    </submittedName>
</protein>
<dbReference type="Proteomes" id="UP001291623">
    <property type="component" value="Unassembled WGS sequence"/>
</dbReference>
<proteinExistence type="predicted"/>
<keyword evidence="2" id="KW-1185">Reference proteome</keyword>